<dbReference type="FunFam" id="3.40.50.300:FF:000299">
    <property type="entry name" value="ABC transporter ATP-binding protein/permease"/>
    <property type="match status" value="2"/>
</dbReference>
<dbReference type="CDD" id="cd18546">
    <property type="entry name" value="ABC_6TM_Rv0194_D2_like"/>
    <property type="match status" value="1"/>
</dbReference>
<feature type="domain" description="ABC transmembrane type-1" evidence="13">
    <location>
        <begin position="706"/>
        <end position="988"/>
    </location>
</feature>
<evidence type="ECO:0000256" key="3">
    <source>
        <dbReference type="ARBA" id="ARBA00022475"/>
    </source>
</evidence>
<dbReference type="InterPro" id="IPR017871">
    <property type="entry name" value="ABC_transporter-like_CS"/>
</dbReference>
<keyword evidence="8 11" id="KW-0472">Membrane</keyword>
<evidence type="ECO:0000259" key="13">
    <source>
        <dbReference type="PROSITE" id="PS50929"/>
    </source>
</evidence>
<dbReference type="PANTHER" id="PTHR43394">
    <property type="entry name" value="ATP-DEPENDENT PERMEASE MDL1, MITOCHONDRIAL"/>
    <property type="match status" value="1"/>
</dbReference>
<evidence type="ECO:0000256" key="2">
    <source>
        <dbReference type="ARBA" id="ARBA00022448"/>
    </source>
</evidence>
<feature type="transmembrane region" description="Helical" evidence="11">
    <location>
        <begin position="42"/>
        <end position="62"/>
    </location>
</feature>
<evidence type="ECO:0000256" key="4">
    <source>
        <dbReference type="ARBA" id="ARBA00022692"/>
    </source>
</evidence>
<evidence type="ECO:0000256" key="9">
    <source>
        <dbReference type="ARBA" id="ARBA00061644"/>
    </source>
</evidence>
<dbReference type="EMBL" id="LT629772">
    <property type="protein sequence ID" value="SDT25386.1"/>
    <property type="molecule type" value="Genomic_DNA"/>
</dbReference>
<dbReference type="InterPro" id="IPR003593">
    <property type="entry name" value="AAA+_ATPase"/>
</dbReference>
<dbReference type="PROSITE" id="PS50929">
    <property type="entry name" value="ABC_TM1F"/>
    <property type="match status" value="2"/>
</dbReference>
<keyword evidence="3" id="KW-1003">Cell membrane</keyword>
<dbReference type="GO" id="GO:0005524">
    <property type="term" value="F:ATP binding"/>
    <property type="evidence" value="ECO:0007669"/>
    <property type="project" value="UniProtKB-KW"/>
</dbReference>
<keyword evidence="6 14" id="KW-0067">ATP-binding</keyword>
<evidence type="ECO:0000313" key="15">
    <source>
        <dbReference type="Proteomes" id="UP000199103"/>
    </source>
</evidence>
<evidence type="ECO:0000313" key="14">
    <source>
        <dbReference type="EMBL" id="SDT25386.1"/>
    </source>
</evidence>
<dbReference type="CDD" id="cd18543">
    <property type="entry name" value="ABC_6TM_Rv0194_D1_like"/>
    <property type="match status" value="1"/>
</dbReference>
<keyword evidence="5" id="KW-0547">Nucleotide-binding</keyword>
<dbReference type="InterPro" id="IPR003439">
    <property type="entry name" value="ABC_transporter-like_ATP-bd"/>
</dbReference>
<dbReference type="PANTHER" id="PTHR43394:SF1">
    <property type="entry name" value="ATP-BINDING CASSETTE SUB-FAMILY B MEMBER 10, MITOCHONDRIAL"/>
    <property type="match status" value="1"/>
</dbReference>
<evidence type="ECO:0000256" key="11">
    <source>
        <dbReference type="SAM" id="Phobius"/>
    </source>
</evidence>
<evidence type="ECO:0000256" key="10">
    <source>
        <dbReference type="SAM" id="MobiDB-lite"/>
    </source>
</evidence>
<dbReference type="InterPro" id="IPR039421">
    <property type="entry name" value="Type_1_exporter"/>
</dbReference>
<dbReference type="PROSITE" id="PS50893">
    <property type="entry name" value="ABC_TRANSPORTER_2"/>
    <property type="match status" value="2"/>
</dbReference>
<keyword evidence="4 11" id="KW-0812">Transmembrane</keyword>
<feature type="compositionally biased region" description="Polar residues" evidence="10">
    <location>
        <begin position="1"/>
        <end position="17"/>
    </location>
</feature>
<dbReference type="InterPro" id="IPR027417">
    <property type="entry name" value="P-loop_NTPase"/>
</dbReference>
<feature type="transmembrane region" description="Helical" evidence="11">
    <location>
        <begin position="151"/>
        <end position="173"/>
    </location>
</feature>
<dbReference type="RefSeq" id="WP_157683669.1">
    <property type="nucleotide sequence ID" value="NZ_LT629772.1"/>
</dbReference>
<feature type="transmembrane region" description="Helical" evidence="11">
    <location>
        <begin position="263"/>
        <end position="288"/>
    </location>
</feature>
<dbReference type="GO" id="GO:0016887">
    <property type="term" value="F:ATP hydrolysis activity"/>
    <property type="evidence" value="ECO:0007669"/>
    <property type="project" value="InterPro"/>
</dbReference>
<dbReference type="AlphaFoldDB" id="A0A1H1YWP7"/>
<dbReference type="Pfam" id="PF00005">
    <property type="entry name" value="ABC_tran"/>
    <property type="match status" value="2"/>
</dbReference>
<keyword evidence="15" id="KW-1185">Reference proteome</keyword>
<accession>A0A1H1YWP7</accession>
<comment type="subcellular location">
    <subcellularLocation>
        <location evidence="1">Cell membrane</location>
        <topology evidence="1">Multi-pass membrane protein</topology>
    </subcellularLocation>
</comment>
<dbReference type="SUPFAM" id="SSF90123">
    <property type="entry name" value="ABC transporter transmembrane region"/>
    <property type="match status" value="2"/>
</dbReference>
<keyword evidence="2" id="KW-0813">Transport</keyword>
<dbReference type="SMART" id="SM00382">
    <property type="entry name" value="AAA"/>
    <property type="match status" value="2"/>
</dbReference>
<evidence type="ECO:0000256" key="6">
    <source>
        <dbReference type="ARBA" id="ARBA00022840"/>
    </source>
</evidence>
<feature type="transmembrane region" description="Helical" evidence="11">
    <location>
        <begin position="179"/>
        <end position="196"/>
    </location>
</feature>
<dbReference type="Pfam" id="PF00664">
    <property type="entry name" value="ABC_membrane"/>
    <property type="match status" value="2"/>
</dbReference>
<dbReference type="Gene3D" id="3.40.50.300">
    <property type="entry name" value="P-loop containing nucleotide triphosphate hydrolases"/>
    <property type="match status" value="2"/>
</dbReference>
<feature type="domain" description="ABC transporter" evidence="12">
    <location>
        <begin position="357"/>
        <end position="590"/>
    </location>
</feature>
<feature type="transmembrane region" description="Helical" evidence="11">
    <location>
        <begin position="926"/>
        <end position="949"/>
    </location>
</feature>
<evidence type="ECO:0000256" key="7">
    <source>
        <dbReference type="ARBA" id="ARBA00022989"/>
    </source>
</evidence>
<evidence type="ECO:0000256" key="8">
    <source>
        <dbReference type="ARBA" id="ARBA00023136"/>
    </source>
</evidence>
<feature type="transmembrane region" description="Helical" evidence="11">
    <location>
        <begin position="78"/>
        <end position="98"/>
    </location>
</feature>
<proteinExistence type="inferred from homology"/>
<feature type="domain" description="ABC transmembrane type-1" evidence="13">
    <location>
        <begin position="43"/>
        <end position="323"/>
    </location>
</feature>
<name>A0A1H1YWP7_9ACTN</name>
<evidence type="ECO:0000256" key="5">
    <source>
        <dbReference type="ARBA" id="ARBA00022741"/>
    </source>
</evidence>
<feature type="transmembrane region" description="Helical" evidence="11">
    <location>
        <begin position="843"/>
        <end position="863"/>
    </location>
</feature>
<dbReference type="SUPFAM" id="SSF52540">
    <property type="entry name" value="P-loop containing nucleoside triphosphate hydrolases"/>
    <property type="match status" value="2"/>
</dbReference>
<comment type="similarity">
    <text evidence="9">Belongs to the ABC transporter superfamily. Lipid exporter (TC 3.A.1.106) family.</text>
</comment>
<keyword evidence="7 11" id="KW-1133">Transmembrane helix</keyword>
<evidence type="ECO:0000259" key="12">
    <source>
        <dbReference type="PROSITE" id="PS50893"/>
    </source>
</evidence>
<feature type="region of interest" description="Disordered" evidence="10">
    <location>
        <begin position="594"/>
        <end position="619"/>
    </location>
</feature>
<dbReference type="STRING" id="630515.SAMN04489812_4805"/>
<organism evidence="14 15">
    <name type="scientific">Microlunatus soli</name>
    <dbReference type="NCBI Taxonomy" id="630515"/>
    <lineage>
        <taxon>Bacteria</taxon>
        <taxon>Bacillati</taxon>
        <taxon>Actinomycetota</taxon>
        <taxon>Actinomycetes</taxon>
        <taxon>Propionibacteriales</taxon>
        <taxon>Propionibacteriaceae</taxon>
        <taxon>Microlunatus</taxon>
    </lineage>
</organism>
<gene>
    <name evidence="14" type="ORF">SAMN04489812_4805</name>
</gene>
<dbReference type="GO" id="GO:0015421">
    <property type="term" value="F:ABC-type oligopeptide transporter activity"/>
    <property type="evidence" value="ECO:0007669"/>
    <property type="project" value="TreeGrafter"/>
</dbReference>
<dbReference type="GO" id="GO:0005886">
    <property type="term" value="C:plasma membrane"/>
    <property type="evidence" value="ECO:0007669"/>
    <property type="project" value="UniProtKB-SubCell"/>
</dbReference>
<feature type="region of interest" description="Disordered" evidence="10">
    <location>
        <begin position="1"/>
        <end position="22"/>
    </location>
</feature>
<dbReference type="Gene3D" id="1.20.1560.10">
    <property type="entry name" value="ABC transporter type 1, transmembrane domain"/>
    <property type="match status" value="2"/>
</dbReference>
<reference evidence="14 15" key="1">
    <citation type="submission" date="2016-10" db="EMBL/GenBank/DDBJ databases">
        <authorList>
            <person name="de Groot N.N."/>
        </authorList>
    </citation>
    <scope>NUCLEOTIDE SEQUENCE [LARGE SCALE GENOMIC DNA]</scope>
    <source>
        <strain evidence="14 15">DSM 21800</strain>
    </source>
</reference>
<sequence>MTQTATDRTVRTGTGTAPATPRQQDRWIRRIAGYCWRFKGRVLIAFGAGIVGQTVMATVPLIQREIIDHVILVRSQPLLPWALLLVLAALIIFGLTYLRRFTGGRLSVDVQHALRTDVFGSLTRLDGRRQDGLDTGQIVGRATSDLTLVQALLQMLPNLTGNLVLFVVSIFFMFRLSPMLALVALATVPALWLLGMRSRSKLFPSSWFAQQQDAELAGAVEAATTGVRVVKGFGQEDQELNRVDRISQRLFGARVRTIRLNSFFSPALAAIPQLGTVGVLALGGFLAIRGGLTLGTFLAFSTYVTQMSGPVRLISLLLTTGQQARASVIRVFEIIDARPVVKQRPDARPLRPGPGRIRFDNVGFGYQEHPVLDGFDLTVEPGETLALVGSSGSGKSTVAQLLPRFYDCAQGSVSIDGQDISGVTLHSLRGAIAIAMEDSFLFSQSVADNIAYGRPDASRDEVEAAARTARADGFISELPDGYDTVVGEQGLTLSGGQRQRVALARAILANPRILILDDATSAIDARVEAEIHHSLDTLLAGRTTLLMAHRRSTLQLADRIAVLEDGRVVDVGTLAELEERSPSFRMLLSGPDVLAEEEPGLPDPAPGEVSTELWDPSRLPDAADDPALADRLLRMGGATAGRGGGGGGRGLASGMASMPPTPELLDALEKLPPADARPAVDPEFARAGDDHFRLGHLLAHFRLPLALGLILVAVDALCGLALPVLIRNGIDDGVNRGVLTAVWIASALALVVVLLDWVIQVAAARITGRTGERFLYTLRVKIFSHLQRLGLDYYEREMGGRILTRMTTDVDALSSFLQTGMVTALVSLMSFFGILIALCVLNFRLMIVVGLVLPILIAATLIFRHLSARSYRQAREQVAAVNADLQENVAGLRITQAFRREPYNTQRFTELSDGYRRLRTRSQRYISIYFPFVQFLSNLAGALVLVLAATQFHNGLITAGGLIAYLLYIDLLFSPIQQLSQVFDGYQQAMVGLQRIRDLLSTPTSTPTAKDPIVLDRVHGRLDFDDVTFTYERASRPALSRLNVTIEPGRSVALVGETGAGKSTIVKLIERFYDVTDGSIRIDGHDLRDLDPSAYRQHVGLVPQESYLFPGNIRDQIAYGRPGASDADVESAARAVGAHQMIAQLPGGYLHPVAERGRNLSAGQRQLVALARAELVKPAILLLDEATAALDLRSEAMVTRATDQLAEQRTTIVVAHRLTTAARADRILYVEHGEVVEDGTHEELLALNGGYAELWATFIGDPDSSHL</sequence>
<feature type="domain" description="ABC transporter" evidence="12">
    <location>
        <begin position="1022"/>
        <end position="1257"/>
    </location>
</feature>
<dbReference type="PROSITE" id="PS00211">
    <property type="entry name" value="ABC_TRANSPORTER_1"/>
    <property type="match status" value="1"/>
</dbReference>
<dbReference type="InterPro" id="IPR036640">
    <property type="entry name" value="ABC1_TM_sf"/>
</dbReference>
<dbReference type="OrthoDB" id="9806127at2"/>
<evidence type="ECO:0000256" key="1">
    <source>
        <dbReference type="ARBA" id="ARBA00004651"/>
    </source>
</evidence>
<feature type="transmembrane region" description="Helical" evidence="11">
    <location>
        <begin position="955"/>
        <end position="973"/>
    </location>
</feature>
<feature type="transmembrane region" description="Helical" evidence="11">
    <location>
        <begin position="815"/>
        <end position="837"/>
    </location>
</feature>
<dbReference type="Proteomes" id="UP000199103">
    <property type="component" value="Chromosome I"/>
</dbReference>
<protein>
    <submittedName>
        <fullName evidence="14">ATP-binding cassette, subfamily B</fullName>
    </submittedName>
</protein>
<feature type="transmembrane region" description="Helical" evidence="11">
    <location>
        <begin position="738"/>
        <end position="759"/>
    </location>
</feature>
<dbReference type="InterPro" id="IPR011527">
    <property type="entry name" value="ABC1_TM_dom"/>
</dbReference>
<feature type="transmembrane region" description="Helical" evidence="11">
    <location>
        <begin position="703"/>
        <end position="726"/>
    </location>
</feature>